<dbReference type="PROSITE" id="PS01117">
    <property type="entry name" value="HTH_MARR_1"/>
    <property type="match status" value="1"/>
</dbReference>
<protein>
    <submittedName>
        <fullName evidence="5">MarR family transcriptional regulator</fullName>
    </submittedName>
</protein>
<dbReference type="Proteomes" id="UP001164390">
    <property type="component" value="Chromosome"/>
</dbReference>
<evidence type="ECO:0000313" key="6">
    <source>
        <dbReference type="Proteomes" id="UP001164390"/>
    </source>
</evidence>
<dbReference type="InterPro" id="IPR000835">
    <property type="entry name" value="HTH_MarR-typ"/>
</dbReference>
<dbReference type="AlphaFoldDB" id="A0AA46YMN7"/>
<dbReference type="PANTHER" id="PTHR39515:SF2">
    <property type="entry name" value="HTH-TYPE TRANSCRIPTIONAL REGULATOR RV0880"/>
    <property type="match status" value="1"/>
</dbReference>
<gene>
    <name evidence="5" type="ORF">L0C25_06420</name>
</gene>
<feature type="domain" description="HTH marR-type" evidence="4">
    <location>
        <begin position="12"/>
        <end position="143"/>
    </location>
</feature>
<evidence type="ECO:0000259" key="4">
    <source>
        <dbReference type="PROSITE" id="PS50995"/>
    </source>
</evidence>
<evidence type="ECO:0000313" key="5">
    <source>
        <dbReference type="EMBL" id="UYM06701.1"/>
    </source>
</evidence>
<dbReference type="GO" id="GO:0003700">
    <property type="term" value="F:DNA-binding transcription factor activity"/>
    <property type="evidence" value="ECO:0007669"/>
    <property type="project" value="InterPro"/>
</dbReference>
<organism evidence="5 6">
    <name type="scientific">Solicola gregarius</name>
    <dbReference type="NCBI Taxonomy" id="2908642"/>
    <lineage>
        <taxon>Bacteria</taxon>
        <taxon>Bacillati</taxon>
        <taxon>Actinomycetota</taxon>
        <taxon>Actinomycetes</taxon>
        <taxon>Propionibacteriales</taxon>
        <taxon>Nocardioidaceae</taxon>
        <taxon>Solicola</taxon>
    </lineage>
</organism>
<evidence type="ECO:0000256" key="2">
    <source>
        <dbReference type="ARBA" id="ARBA00023125"/>
    </source>
</evidence>
<evidence type="ECO:0000256" key="3">
    <source>
        <dbReference type="ARBA" id="ARBA00023163"/>
    </source>
</evidence>
<keyword evidence="3" id="KW-0804">Transcription</keyword>
<reference evidence="5" key="1">
    <citation type="submission" date="2022-01" db="EMBL/GenBank/DDBJ databases">
        <title>Nocardioidaceae gen. sp. A5X3R13.</title>
        <authorList>
            <person name="Lopez Marin M.A."/>
            <person name="Uhlik O."/>
        </authorList>
    </citation>
    <scope>NUCLEOTIDE SEQUENCE</scope>
    <source>
        <strain evidence="5">A5X3R13</strain>
    </source>
</reference>
<proteinExistence type="predicted"/>
<keyword evidence="6" id="KW-1185">Reference proteome</keyword>
<name>A0AA46YMN7_9ACTN</name>
<dbReference type="InterPro" id="IPR036388">
    <property type="entry name" value="WH-like_DNA-bd_sf"/>
</dbReference>
<dbReference type="RefSeq" id="WP_271635619.1">
    <property type="nucleotide sequence ID" value="NZ_CP094970.1"/>
</dbReference>
<dbReference type="SMART" id="SM00347">
    <property type="entry name" value="HTH_MARR"/>
    <property type="match status" value="1"/>
</dbReference>
<dbReference type="PANTHER" id="PTHR39515">
    <property type="entry name" value="CONSERVED PROTEIN"/>
    <property type="match status" value="1"/>
</dbReference>
<dbReference type="SUPFAM" id="SSF46785">
    <property type="entry name" value="Winged helix' DNA-binding domain"/>
    <property type="match status" value="1"/>
</dbReference>
<accession>A0AA46YMN7</accession>
<dbReference type="InterPro" id="IPR052526">
    <property type="entry name" value="HTH-type_Bedaq_tolerance"/>
</dbReference>
<dbReference type="PROSITE" id="PS50995">
    <property type="entry name" value="HTH_MARR_2"/>
    <property type="match status" value="1"/>
</dbReference>
<dbReference type="InterPro" id="IPR036390">
    <property type="entry name" value="WH_DNA-bd_sf"/>
</dbReference>
<dbReference type="EMBL" id="CP094970">
    <property type="protein sequence ID" value="UYM06701.1"/>
    <property type="molecule type" value="Genomic_DNA"/>
</dbReference>
<dbReference type="InterPro" id="IPR023187">
    <property type="entry name" value="Tscrpt_reg_MarR-type_CS"/>
</dbReference>
<dbReference type="GO" id="GO:0003677">
    <property type="term" value="F:DNA binding"/>
    <property type="evidence" value="ECO:0007669"/>
    <property type="project" value="UniProtKB-KW"/>
</dbReference>
<keyword evidence="2" id="KW-0238">DNA-binding</keyword>
<keyword evidence="1" id="KW-0805">Transcription regulation</keyword>
<dbReference type="KEGG" id="sgrg:L0C25_06420"/>
<evidence type="ECO:0000256" key="1">
    <source>
        <dbReference type="ARBA" id="ARBA00023015"/>
    </source>
</evidence>
<dbReference type="Gene3D" id="1.10.287.100">
    <property type="match status" value="1"/>
</dbReference>
<dbReference type="Gene3D" id="1.10.10.10">
    <property type="entry name" value="Winged helix-like DNA-binding domain superfamily/Winged helix DNA-binding domain"/>
    <property type="match status" value="1"/>
</dbReference>
<sequence length="147" mass="16375">MPDHVAKLARTDIGLAQALAVAVVRLNRRLRKERRSDLTPNQAAVLGALRRLGALTLGALAEAEQVKPPTMTRIVNCLADMGYVTRAPHPTDGRQVVISISDDGEQWLAAERKRRDVWLAKRLRELEPGERETLREAVVILERLSTV</sequence>
<dbReference type="Pfam" id="PF01047">
    <property type="entry name" value="MarR"/>
    <property type="match status" value="1"/>
</dbReference>